<dbReference type="InterPro" id="IPR055469">
    <property type="entry name" value="DUF7041"/>
</dbReference>
<dbReference type="PANTHER" id="PTHR33327">
    <property type="entry name" value="ENDONUCLEASE"/>
    <property type="match status" value="1"/>
</dbReference>
<name>E9JAA0_SOLIN</name>
<gene>
    <name evidence="2" type="ORF">SINV_08620</name>
</gene>
<dbReference type="AlphaFoldDB" id="E9JAA0"/>
<organism>
    <name type="scientific">Solenopsis invicta</name>
    <name type="common">Red imported fire ant</name>
    <name type="synonym">Solenopsis wagneri</name>
    <dbReference type="NCBI Taxonomy" id="13686"/>
    <lineage>
        <taxon>Eukaryota</taxon>
        <taxon>Metazoa</taxon>
        <taxon>Ecdysozoa</taxon>
        <taxon>Arthropoda</taxon>
        <taxon>Hexapoda</taxon>
        <taxon>Insecta</taxon>
        <taxon>Pterygota</taxon>
        <taxon>Neoptera</taxon>
        <taxon>Endopterygota</taxon>
        <taxon>Hymenoptera</taxon>
        <taxon>Apocrita</taxon>
        <taxon>Aculeata</taxon>
        <taxon>Formicoidea</taxon>
        <taxon>Formicidae</taxon>
        <taxon>Myrmicinae</taxon>
        <taxon>Solenopsis</taxon>
    </lineage>
</organism>
<accession>E9JAA0</accession>
<dbReference type="PANTHER" id="PTHR33327:SF3">
    <property type="entry name" value="RNA-DIRECTED DNA POLYMERASE"/>
    <property type="match status" value="1"/>
</dbReference>
<evidence type="ECO:0000313" key="2">
    <source>
        <dbReference type="EMBL" id="EFZ10253.1"/>
    </source>
</evidence>
<reference evidence="2" key="1">
    <citation type="journal article" date="2011" name="Proc. Natl. Acad. Sci. U.S.A.">
        <title>The genome of the fire ant Solenopsis invicta.</title>
        <authorList>
            <person name="Wurm Y."/>
            <person name="Wang J."/>
            <person name="Riba-Grognuz O."/>
            <person name="Corona M."/>
            <person name="Nygaard S."/>
            <person name="Hunt B.G."/>
            <person name="Ingram K.K."/>
            <person name="Falquet L."/>
            <person name="Nipitwattanaphon M."/>
            <person name="Gotzek D."/>
            <person name="Dijkstra M.B."/>
            <person name="Oettler J."/>
            <person name="Comtesse F."/>
            <person name="Shih C.J."/>
            <person name="Wu W.J."/>
            <person name="Yang C.C."/>
            <person name="Thomas J."/>
            <person name="Beaudoing E."/>
            <person name="Pradervand S."/>
            <person name="Flegel V."/>
            <person name="Cook E.D."/>
            <person name="Fabbretti R."/>
            <person name="Stockinger H."/>
            <person name="Long L."/>
            <person name="Farmerie W.G."/>
            <person name="Oakey J."/>
            <person name="Boomsma J.J."/>
            <person name="Pamilo P."/>
            <person name="Yi S.V."/>
            <person name="Heinze J."/>
            <person name="Goodisman M.A."/>
            <person name="Farinelli L."/>
            <person name="Harshman K."/>
            <person name="Hulo N."/>
            <person name="Cerutti L."/>
            <person name="Xenarios I."/>
            <person name="Shoemaker D."/>
            <person name="Keller L."/>
        </authorList>
    </citation>
    <scope>NUCLEOTIDE SEQUENCE [LARGE SCALE GENOMIC DNA]</scope>
</reference>
<feature type="domain" description="DUF7041" evidence="1">
    <location>
        <begin position="36"/>
        <end position="84"/>
    </location>
</feature>
<proteinExistence type="predicted"/>
<dbReference type="Pfam" id="PF23055">
    <property type="entry name" value="DUF7041"/>
    <property type="match status" value="1"/>
</dbReference>
<protein>
    <recommendedName>
        <fullName evidence="1">DUF7041 domain-containing protein</fullName>
    </recommendedName>
</protein>
<dbReference type="EMBL" id="GL770109">
    <property type="protein sequence ID" value="EFZ10253.1"/>
    <property type="molecule type" value="Genomic_DNA"/>
</dbReference>
<feature type="non-terminal residue" evidence="2">
    <location>
        <position position="96"/>
    </location>
</feature>
<evidence type="ECO:0000259" key="1">
    <source>
        <dbReference type="Pfam" id="PF23055"/>
    </source>
</evidence>
<dbReference type="HOGENOM" id="CLU_2362375_0_0_1"/>
<sequence>MASGLGNSLPGNQGSGALLRIIEMPALMRVRIRSTPFWKSKPDVWFVQMEAQFFTANITVDKTRYNYVIQCLDDDPLTEVSDIRPRRTNTMLSKID</sequence>